<evidence type="ECO:0000313" key="2">
    <source>
        <dbReference type="EMBL" id="SIT66534.1"/>
    </source>
</evidence>
<dbReference type="Pfam" id="PF08770">
    <property type="entry name" value="SoxZ"/>
    <property type="match status" value="1"/>
</dbReference>
<dbReference type="OrthoDB" id="9795530at2"/>
<feature type="domain" description="Sulphur oxidation protein SoxZ" evidence="1">
    <location>
        <begin position="5"/>
        <end position="99"/>
    </location>
</feature>
<dbReference type="STRING" id="233100.SAMN05216526_0626"/>
<accession>A0A1R3VTF7</accession>
<dbReference type="NCBIfam" id="TIGR04490">
    <property type="entry name" value="SoxZ_true"/>
    <property type="match status" value="1"/>
</dbReference>
<dbReference type="AlphaFoldDB" id="A0A1R3VTF7"/>
<gene>
    <name evidence="2" type="ORF">SAMN05216526_0626</name>
</gene>
<name>A0A1R3VTF7_9GAMM</name>
<dbReference type="EMBL" id="FTPK01000001">
    <property type="protein sequence ID" value="SIT66534.1"/>
    <property type="molecule type" value="Genomic_DNA"/>
</dbReference>
<dbReference type="InterPro" id="IPR030995">
    <property type="entry name" value="SoxZ"/>
</dbReference>
<dbReference type="InterPro" id="IPR013783">
    <property type="entry name" value="Ig-like_fold"/>
</dbReference>
<dbReference type="Proteomes" id="UP000223759">
    <property type="component" value="Unassembled WGS sequence"/>
</dbReference>
<dbReference type="InterPro" id="IPR014880">
    <property type="entry name" value="SoxZ_dom"/>
</dbReference>
<keyword evidence="3" id="KW-1185">Reference proteome</keyword>
<evidence type="ECO:0000313" key="3">
    <source>
        <dbReference type="Proteomes" id="UP000223759"/>
    </source>
</evidence>
<dbReference type="InterPro" id="IPR014756">
    <property type="entry name" value="Ig_E-set"/>
</dbReference>
<evidence type="ECO:0000259" key="1">
    <source>
        <dbReference type="Pfam" id="PF08770"/>
    </source>
</evidence>
<proteinExistence type="predicted"/>
<protein>
    <submittedName>
        <fullName evidence="2">Sulfur compound chelating protein SoxZ</fullName>
    </submittedName>
</protein>
<organism evidence="2 3">
    <name type="scientific">Ectothiorhodosinus mongolicus</name>
    <dbReference type="NCBI Taxonomy" id="233100"/>
    <lineage>
        <taxon>Bacteria</taxon>
        <taxon>Pseudomonadati</taxon>
        <taxon>Pseudomonadota</taxon>
        <taxon>Gammaproteobacteria</taxon>
        <taxon>Chromatiales</taxon>
        <taxon>Ectothiorhodospiraceae</taxon>
        <taxon>Ectothiorhodosinus</taxon>
    </lineage>
</organism>
<dbReference type="RefSeq" id="WP_076754831.1">
    <property type="nucleotide sequence ID" value="NZ_CP023018.1"/>
</dbReference>
<sequence length="102" mass="11346">MSSIRVRAQLRDGVTNVRALISHPMETGQRRDNSGNVVEAHYITEVVAEMGSRHIMTANWGPAISRNPYLSFEFEGANTGETLKLSWVDNKGEQDSTEVRIG</sequence>
<dbReference type="Gene3D" id="2.60.40.10">
    <property type="entry name" value="Immunoglobulins"/>
    <property type="match status" value="1"/>
</dbReference>
<dbReference type="SUPFAM" id="SSF81296">
    <property type="entry name" value="E set domains"/>
    <property type="match status" value="1"/>
</dbReference>
<reference evidence="2 3" key="1">
    <citation type="submission" date="2017-01" db="EMBL/GenBank/DDBJ databases">
        <authorList>
            <person name="Mah S.A."/>
            <person name="Swanson W.J."/>
            <person name="Moy G.W."/>
            <person name="Vacquier V.D."/>
        </authorList>
    </citation>
    <scope>NUCLEOTIDE SEQUENCE [LARGE SCALE GENOMIC DNA]</scope>
    <source>
        <strain evidence="2 3">M9</strain>
    </source>
</reference>